<evidence type="ECO:0000313" key="2">
    <source>
        <dbReference type="EMBL" id="PIL18355.1"/>
    </source>
</evidence>
<evidence type="ECO:0000256" key="1">
    <source>
        <dbReference type="SAM" id="MobiDB-lite"/>
    </source>
</evidence>
<feature type="compositionally biased region" description="Polar residues" evidence="1">
    <location>
        <begin position="1"/>
        <end position="10"/>
    </location>
</feature>
<sequence length="43" mass="4752">MSGFSAQQQHDASREEMTMARRARRNHSPALKVKVAVAAIKGE</sequence>
<dbReference type="EMBL" id="AWWI01000125">
    <property type="protein sequence ID" value="PIL18355.1"/>
    <property type="molecule type" value="Genomic_DNA"/>
</dbReference>
<feature type="region of interest" description="Disordered" evidence="1">
    <location>
        <begin position="1"/>
        <end position="30"/>
    </location>
</feature>
<keyword evidence="3" id="KW-1185">Reference proteome</keyword>
<gene>
    <name evidence="2" type="ORF">P775_20190</name>
</gene>
<reference evidence="2 3" key="1">
    <citation type="submission" date="2013-09" db="EMBL/GenBank/DDBJ databases">
        <title>Genome sequencing of Phaeobacter antarcticus sp. nov. SM1211.</title>
        <authorList>
            <person name="Zhang X.-Y."/>
            <person name="Liu C."/>
            <person name="Chen X.-L."/>
            <person name="Xie B.-B."/>
            <person name="Qin Q.-L."/>
            <person name="Rong J.-C."/>
            <person name="Zhang Y.-Z."/>
        </authorList>
    </citation>
    <scope>NUCLEOTIDE SEQUENCE [LARGE SCALE GENOMIC DNA]</scope>
    <source>
        <strain evidence="2 3">SM1211</strain>
    </source>
</reference>
<organism evidence="2 3">
    <name type="scientific">Puniceibacterium antarcticum</name>
    <dbReference type="NCBI Taxonomy" id="1206336"/>
    <lineage>
        <taxon>Bacteria</taxon>
        <taxon>Pseudomonadati</taxon>
        <taxon>Pseudomonadota</taxon>
        <taxon>Alphaproteobacteria</taxon>
        <taxon>Rhodobacterales</taxon>
        <taxon>Paracoccaceae</taxon>
        <taxon>Puniceibacterium</taxon>
    </lineage>
</organism>
<accession>A0A2G8R9W1</accession>
<protein>
    <submittedName>
        <fullName evidence="2">Uncharacterized protein</fullName>
    </submittedName>
</protein>
<name>A0A2G8R9W1_9RHOB</name>
<proteinExistence type="predicted"/>
<dbReference type="Proteomes" id="UP000231259">
    <property type="component" value="Unassembled WGS sequence"/>
</dbReference>
<evidence type="ECO:0000313" key="3">
    <source>
        <dbReference type="Proteomes" id="UP000231259"/>
    </source>
</evidence>
<dbReference type="AlphaFoldDB" id="A0A2G8R9W1"/>
<comment type="caution">
    <text evidence="2">The sequence shown here is derived from an EMBL/GenBank/DDBJ whole genome shotgun (WGS) entry which is preliminary data.</text>
</comment>